<dbReference type="NCBIfam" id="TIGR00535">
    <property type="entry name" value="SAM_DCase"/>
    <property type="match status" value="1"/>
</dbReference>
<keyword evidence="4 13" id="KW-0210">Decarboxylase</keyword>
<dbReference type="GO" id="GO:0005829">
    <property type="term" value="C:cytosol"/>
    <property type="evidence" value="ECO:0007669"/>
    <property type="project" value="TreeGrafter"/>
</dbReference>
<evidence type="ECO:0000313" key="20">
    <source>
        <dbReference type="Proteomes" id="UP000639772"/>
    </source>
</evidence>
<comment type="caution">
    <text evidence="19">The sequence shown here is derived from an EMBL/GenBank/DDBJ whole genome shotgun (WGS) entry which is preliminary data.</text>
</comment>
<keyword evidence="8 13" id="KW-0865">Zymogen</keyword>
<comment type="similarity">
    <text evidence="2 13">Belongs to the eukaryotic AdoMetDC family.</text>
</comment>
<dbReference type="AlphaFoldDB" id="A0A835Q9U8"/>
<comment type="catalytic activity">
    <reaction evidence="12 13">
        <text>S-adenosyl-L-methionine + H(+) = S-adenosyl 3-(methylsulfanyl)propylamine + CO2</text>
        <dbReference type="Rhea" id="RHEA:15981"/>
        <dbReference type="ChEBI" id="CHEBI:15378"/>
        <dbReference type="ChEBI" id="CHEBI:16526"/>
        <dbReference type="ChEBI" id="CHEBI:57443"/>
        <dbReference type="ChEBI" id="CHEBI:59789"/>
        <dbReference type="EC" id="4.1.1.50"/>
    </reaction>
</comment>
<dbReference type="FunFam" id="3.30.360.50:FF:000001">
    <property type="entry name" value="S-adenosylmethionine decarboxylase proenzyme"/>
    <property type="match status" value="1"/>
</dbReference>
<dbReference type="EMBL" id="JADCNM010000009">
    <property type="protein sequence ID" value="KAG0468409.1"/>
    <property type="molecule type" value="Genomic_DNA"/>
</dbReference>
<evidence type="ECO:0000256" key="16">
    <source>
        <dbReference type="PIRSR" id="PIRSR001355-3"/>
    </source>
</evidence>
<protein>
    <recommendedName>
        <fullName evidence="13">S-adenosylmethionine decarboxylase proenzyme</fullName>
        <ecNumber evidence="13">4.1.1.50</ecNumber>
    </recommendedName>
</protein>
<evidence type="ECO:0000256" key="11">
    <source>
        <dbReference type="ARBA" id="ARBA00023317"/>
    </source>
</evidence>
<keyword evidence="5 17" id="KW-0068">Autocatalytic cleavage</keyword>
<evidence type="ECO:0000256" key="10">
    <source>
        <dbReference type="ARBA" id="ARBA00023270"/>
    </source>
</evidence>
<evidence type="ECO:0000256" key="18">
    <source>
        <dbReference type="PIRSR" id="PIRSR001355-5"/>
    </source>
</evidence>
<evidence type="ECO:0000256" key="8">
    <source>
        <dbReference type="ARBA" id="ARBA00023145"/>
    </source>
</evidence>
<feature type="binding site" evidence="15">
    <location>
        <position position="226"/>
    </location>
    <ligand>
        <name>substrate</name>
    </ligand>
</feature>
<feature type="chain" id="PRO_5042324207" description="S-adenosylmethionine decarboxylase beta chain" evidence="18">
    <location>
        <begin position="1"/>
        <end position="67"/>
    </location>
</feature>
<dbReference type="PIRSF" id="PIRSF001355">
    <property type="entry name" value="S-AdenosylMet_decarboxylase"/>
    <property type="match status" value="1"/>
</dbReference>
<dbReference type="InterPro" id="IPR016067">
    <property type="entry name" value="S-AdoMet_deCO2ase_core"/>
</dbReference>
<keyword evidence="11 13" id="KW-0670">Pyruvate</keyword>
<gene>
    <name evidence="19" type="ORF">HPP92_017737</name>
</gene>
<feature type="active site" description="Proton donor; for catalytic activity" evidence="14">
    <location>
        <position position="82"/>
    </location>
</feature>
<dbReference type="PANTHER" id="PTHR11570:SF0">
    <property type="entry name" value="S-ADENOSYLMETHIONINE DECARBOXYLASE PROENZYME"/>
    <property type="match status" value="1"/>
</dbReference>
<proteinExistence type="inferred from homology"/>
<dbReference type="PANTHER" id="PTHR11570">
    <property type="entry name" value="S-ADENOSYLMETHIONINE DECARBOXYLASE"/>
    <property type="match status" value="1"/>
</dbReference>
<dbReference type="InterPro" id="IPR001985">
    <property type="entry name" value="S-AdoMet_decarboxylase_euk"/>
</dbReference>
<evidence type="ECO:0000256" key="14">
    <source>
        <dbReference type="PIRSR" id="PIRSR001355-1"/>
    </source>
</evidence>
<name>A0A835Q9U8_VANPL</name>
<evidence type="ECO:0000256" key="15">
    <source>
        <dbReference type="PIRSR" id="PIRSR001355-2"/>
    </source>
</evidence>
<feature type="binding site" evidence="15">
    <location>
        <position position="7"/>
    </location>
    <ligand>
        <name>substrate</name>
    </ligand>
</feature>
<keyword evidence="7 13" id="KW-0620">Polyamine biosynthesis</keyword>
<comment type="pathway">
    <text evidence="1 13">Amine and polyamine biosynthesis; S-adenosylmethioninamine biosynthesis; S-adenosylmethioninamine from S-adenosyl-L-methionine: step 1/1.</text>
</comment>
<evidence type="ECO:0000313" key="19">
    <source>
        <dbReference type="EMBL" id="KAG0468409.1"/>
    </source>
</evidence>
<feature type="site" description="Cleavage (non-hydrolytic); by autolysis" evidence="17">
    <location>
        <begin position="67"/>
        <end position="68"/>
    </location>
</feature>
<evidence type="ECO:0000256" key="2">
    <source>
        <dbReference type="ARBA" id="ARBA00008466"/>
    </source>
</evidence>
<feature type="active site" description="Proton acceptor; for processing activity" evidence="14">
    <location>
        <position position="232"/>
    </location>
</feature>
<feature type="active site" description="Proton acceptor; for processing activity" evidence="14">
    <location>
        <position position="245"/>
    </location>
</feature>
<reference evidence="19 20" key="1">
    <citation type="journal article" date="2020" name="Nat. Food">
        <title>A phased Vanilla planifolia genome enables genetic improvement of flavour and production.</title>
        <authorList>
            <person name="Hasing T."/>
            <person name="Tang H."/>
            <person name="Brym M."/>
            <person name="Khazi F."/>
            <person name="Huang T."/>
            <person name="Chambers A.H."/>
        </authorList>
    </citation>
    <scope>NUCLEOTIDE SEQUENCE [LARGE SCALE GENOMIC DNA]</scope>
    <source>
        <tissue evidence="19">Leaf</tissue>
    </source>
</reference>
<dbReference type="GO" id="GO:0006597">
    <property type="term" value="P:spermine biosynthetic process"/>
    <property type="evidence" value="ECO:0007669"/>
    <property type="project" value="InterPro"/>
</dbReference>
<evidence type="ECO:0000256" key="4">
    <source>
        <dbReference type="ARBA" id="ARBA00022793"/>
    </source>
</evidence>
<evidence type="ECO:0000256" key="13">
    <source>
        <dbReference type="PIRNR" id="PIRNR001355"/>
    </source>
</evidence>
<keyword evidence="3 13" id="KW-0949">S-adenosyl-L-methionine</keyword>
<dbReference type="SUPFAM" id="SSF56276">
    <property type="entry name" value="S-adenosylmethionine decarboxylase"/>
    <property type="match status" value="1"/>
</dbReference>
<evidence type="ECO:0000256" key="12">
    <source>
        <dbReference type="ARBA" id="ARBA00048112"/>
    </source>
</evidence>
<dbReference type="EC" id="4.1.1.50" evidence="13"/>
<dbReference type="GO" id="GO:0004014">
    <property type="term" value="F:adenosylmethionine decarboxylase activity"/>
    <property type="evidence" value="ECO:0007669"/>
    <property type="project" value="UniProtKB-EC"/>
</dbReference>
<keyword evidence="6 13" id="KW-0745">Spermidine biosynthesis</keyword>
<evidence type="ECO:0000256" key="1">
    <source>
        <dbReference type="ARBA" id="ARBA00004911"/>
    </source>
</evidence>
<feature type="active site" description="Schiff-base intermediate with substrate; via pyruvic acid" evidence="14">
    <location>
        <position position="68"/>
    </location>
</feature>
<organism evidence="19 20">
    <name type="scientific">Vanilla planifolia</name>
    <name type="common">Vanilla</name>
    <dbReference type="NCBI Taxonomy" id="51239"/>
    <lineage>
        <taxon>Eukaryota</taxon>
        <taxon>Viridiplantae</taxon>
        <taxon>Streptophyta</taxon>
        <taxon>Embryophyta</taxon>
        <taxon>Tracheophyta</taxon>
        <taxon>Spermatophyta</taxon>
        <taxon>Magnoliopsida</taxon>
        <taxon>Liliopsida</taxon>
        <taxon>Asparagales</taxon>
        <taxon>Orchidaceae</taxon>
        <taxon>Vanilloideae</taxon>
        <taxon>Vanilleae</taxon>
        <taxon>Vanilla</taxon>
    </lineage>
</organism>
<accession>A0A835Q9U8</accession>
<dbReference type="Pfam" id="PF01536">
    <property type="entry name" value="SAM_decarbox"/>
    <property type="match status" value="1"/>
</dbReference>
<evidence type="ECO:0000256" key="6">
    <source>
        <dbReference type="ARBA" id="ARBA00023066"/>
    </source>
</evidence>
<dbReference type="OrthoDB" id="1068353at2759"/>
<evidence type="ECO:0000256" key="7">
    <source>
        <dbReference type="ARBA" id="ARBA00023115"/>
    </source>
</evidence>
<evidence type="ECO:0000256" key="5">
    <source>
        <dbReference type="ARBA" id="ARBA00022813"/>
    </source>
</evidence>
<evidence type="ECO:0000256" key="9">
    <source>
        <dbReference type="ARBA" id="ARBA00023239"/>
    </source>
</evidence>
<keyword evidence="10 13" id="KW-0704">Schiff base</keyword>
<comment type="cofactor">
    <cofactor evidence="13">
        <name>pyruvate</name>
        <dbReference type="ChEBI" id="CHEBI:15361"/>
    </cofactor>
    <text evidence="13">Binds 1 pyruvoyl group covalently per subunit.</text>
</comment>
<dbReference type="FunFam" id="3.60.90.10:FF:000002">
    <property type="entry name" value="S-adenosylmethionine decarboxylase proenzyme"/>
    <property type="match status" value="1"/>
</dbReference>
<dbReference type="GO" id="GO:0099402">
    <property type="term" value="P:plant organ development"/>
    <property type="evidence" value="ECO:0007669"/>
    <property type="project" value="UniProtKB-ARBA"/>
</dbReference>
<dbReference type="InterPro" id="IPR018166">
    <property type="entry name" value="S-AdoMet_deCO2ase_CS"/>
</dbReference>
<feature type="chain" id="PRO_5042324208" description="S-adenosylmethionine decarboxylase alpha chain" evidence="18">
    <location>
        <begin position="68"/>
        <end position="363"/>
    </location>
</feature>
<sequence length="363" mass="40046">MASPIGFEGFEKRLEVTFSKGSLFMDPQGCGFRSLSRTHINSIVEQAKCAIVSQLSNKEFDSYVLSESSLFVYPYKIILKTCGTSRLLLSIPVILDLASELSLDVKAVKYSRGSFLFPAAQVSPHRSFTEEVAILNRFFGNLASGGKAFVLGDPSTPNRNWHVYYATEEPEQPLVTLEMCMTGLSSERASIFFKNFDGKASSPKEMTKKSGISDIIPEMEICDFEFDPCGYSMNGIDGMALSTIHVTPEDGFSYASYEAMGFEPSKMNYGSLVDRVLKCFKPVDFSVAVTIFGGRSIGSWGHKLNIDGYECKDVVQQELPGGVLVYQSFSAVLKPNSPRSILSCWDTGELEAEQVVKQEETGF</sequence>
<dbReference type="InterPro" id="IPR048283">
    <property type="entry name" value="AdoMetDC-like"/>
</dbReference>
<feature type="binding site" evidence="15">
    <location>
        <position position="67"/>
    </location>
    <ligand>
        <name>substrate</name>
    </ligand>
</feature>
<evidence type="ECO:0000256" key="3">
    <source>
        <dbReference type="ARBA" id="ARBA00022691"/>
    </source>
</evidence>
<dbReference type="UniPathway" id="UPA00331">
    <property type="reaction ID" value="UER00451"/>
</dbReference>
<dbReference type="GO" id="GO:0008295">
    <property type="term" value="P:spermidine biosynthetic process"/>
    <property type="evidence" value="ECO:0007669"/>
    <property type="project" value="UniProtKB-KW"/>
</dbReference>
<dbReference type="Gene3D" id="3.30.360.50">
    <property type="entry name" value="S-adenosylmethionine decarboxylase"/>
    <property type="match status" value="1"/>
</dbReference>
<dbReference type="Proteomes" id="UP000639772">
    <property type="component" value="Chromosome 9"/>
</dbReference>
<keyword evidence="9 13" id="KW-0456">Lyase</keyword>
<feature type="binding site" evidence="15">
    <location>
        <position position="249"/>
    </location>
    <ligand>
        <name>substrate</name>
    </ligand>
</feature>
<feature type="modified residue" description="Pyruvic acid (Ser); by autocatalysis" evidence="16">
    <location>
        <position position="68"/>
    </location>
</feature>
<evidence type="ECO:0000256" key="17">
    <source>
        <dbReference type="PIRSR" id="PIRSR001355-4"/>
    </source>
</evidence>
<dbReference type="PROSITE" id="PS01336">
    <property type="entry name" value="ADOMETDC"/>
    <property type="match status" value="1"/>
</dbReference>
<dbReference type="Gene3D" id="3.60.90.10">
    <property type="entry name" value="S-adenosylmethionine decarboxylase"/>
    <property type="match status" value="1"/>
</dbReference>